<organism evidence="5 6">
    <name type="scientific">Pseudotabrizicola algicola</name>
    <dbReference type="NCBI Taxonomy" id="2709381"/>
    <lineage>
        <taxon>Bacteria</taxon>
        <taxon>Pseudomonadati</taxon>
        <taxon>Pseudomonadota</taxon>
        <taxon>Alphaproteobacteria</taxon>
        <taxon>Rhodobacterales</taxon>
        <taxon>Paracoccaceae</taxon>
        <taxon>Pseudotabrizicola</taxon>
    </lineage>
</organism>
<reference evidence="5 6" key="1">
    <citation type="submission" date="2020-02" db="EMBL/GenBank/DDBJ databases">
        <title>Rhodobacter algicola sp. nov., isolated from microalga culture.</title>
        <authorList>
            <person name="Park C.-Y."/>
        </authorList>
    </citation>
    <scope>NUCLEOTIDE SEQUENCE [LARGE SCALE GENOMIC DNA]</scope>
    <source>
        <strain evidence="5 6">ETT8</strain>
    </source>
</reference>
<dbReference type="AlphaFoldDB" id="A0A6B3RK72"/>
<keyword evidence="3" id="KW-0804">Transcription</keyword>
<dbReference type="SUPFAM" id="SSF46785">
    <property type="entry name" value="Winged helix' DNA-binding domain"/>
    <property type="match status" value="1"/>
</dbReference>
<dbReference type="SUPFAM" id="SSF48008">
    <property type="entry name" value="GntR ligand-binding domain-like"/>
    <property type="match status" value="1"/>
</dbReference>
<name>A0A6B3RK72_9RHOB</name>
<dbReference type="PROSITE" id="PS50949">
    <property type="entry name" value="HTH_GNTR"/>
    <property type="match status" value="1"/>
</dbReference>
<protein>
    <submittedName>
        <fullName evidence="5">GntR family transcriptional regulator</fullName>
    </submittedName>
</protein>
<dbReference type="PANTHER" id="PTHR43537:SF49">
    <property type="entry name" value="TRANSCRIPTIONAL REGULATORY PROTEIN"/>
    <property type="match status" value="1"/>
</dbReference>
<dbReference type="SMART" id="SM00345">
    <property type="entry name" value="HTH_GNTR"/>
    <property type="match status" value="1"/>
</dbReference>
<accession>A0A6B3RK72</accession>
<dbReference type="SMART" id="SM00895">
    <property type="entry name" value="FCD"/>
    <property type="match status" value="1"/>
</dbReference>
<dbReference type="Pfam" id="PF00392">
    <property type="entry name" value="GntR"/>
    <property type="match status" value="1"/>
</dbReference>
<feature type="domain" description="HTH gntR-type" evidence="4">
    <location>
        <begin position="48"/>
        <end position="115"/>
    </location>
</feature>
<dbReference type="InterPro" id="IPR000524">
    <property type="entry name" value="Tscrpt_reg_HTH_GntR"/>
</dbReference>
<dbReference type="InterPro" id="IPR036390">
    <property type="entry name" value="WH_DNA-bd_sf"/>
</dbReference>
<evidence type="ECO:0000313" key="6">
    <source>
        <dbReference type="Proteomes" id="UP000481421"/>
    </source>
</evidence>
<evidence type="ECO:0000259" key="4">
    <source>
        <dbReference type="PROSITE" id="PS50949"/>
    </source>
</evidence>
<dbReference type="Pfam" id="PF07729">
    <property type="entry name" value="FCD"/>
    <property type="match status" value="1"/>
</dbReference>
<proteinExistence type="predicted"/>
<dbReference type="InterPro" id="IPR011711">
    <property type="entry name" value="GntR_C"/>
</dbReference>
<dbReference type="Gene3D" id="1.20.120.530">
    <property type="entry name" value="GntR ligand-binding domain-like"/>
    <property type="match status" value="1"/>
</dbReference>
<dbReference type="PANTHER" id="PTHR43537">
    <property type="entry name" value="TRANSCRIPTIONAL REGULATOR, GNTR FAMILY"/>
    <property type="match status" value="1"/>
</dbReference>
<dbReference type="Gene3D" id="1.10.10.10">
    <property type="entry name" value="Winged helix-like DNA-binding domain superfamily/Winged helix DNA-binding domain"/>
    <property type="match status" value="1"/>
</dbReference>
<dbReference type="InterPro" id="IPR036388">
    <property type="entry name" value="WH-like_DNA-bd_sf"/>
</dbReference>
<evidence type="ECO:0000313" key="5">
    <source>
        <dbReference type="EMBL" id="NEX45503.1"/>
    </source>
</evidence>
<dbReference type="RefSeq" id="WP_164609485.1">
    <property type="nucleotide sequence ID" value="NZ_JAAIKE010000001.1"/>
</dbReference>
<evidence type="ECO:0000256" key="3">
    <source>
        <dbReference type="ARBA" id="ARBA00023163"/>
    </source>
</evidence>
<sequence>MRQCYGIESGQKAQVTQTAEPSGTPAKSCFRKARELPRYWRMPLSPETTLSERIFQDLCRRITGGDLVPGARLGQAEIAAHYQASHVPVREAFGRLEAEGLIKTLPRRGVRVAVFDAAAQFEIIEMRAVLEPLALRHAAAACADFPSWLARLEGADRACSLARTAEEWEAANAEFHHGLILDCHLPRLVQLVDRLRLQALQVARQAHPARVEFQPRDDRDHKAILTALRNRDADQAAFVLAKHLRRAHGPARFSR</sequence>
<dbReference type="GO" id="GO:0003677">
    <property type="term" value="F:DNA binding"/>
    <property type="evidence" value="ECO:0007669"/>
    <property type="project" value="UniProtKB-KW"/>
</dbReference>
<comment type="caution">
    <text evidence="5">The sequence shown here is derived from an EMBL/GenBank/DDBJ whole genome shotgun (WGS) entry which is preliminary data.</text>
</comment>
<dbReference type="CDD" id="cd07377">
    <property type="entry name" value="WHTH_GntR"/>
    <property type="match status" value="1"/>
</dbReference>
<keyword evidence="2" id="KW-0238">DNA-binding</keyword>
<gene>
    <name evidence="5" type="ORF">G3572_04750</name>
</gene>
<dbReference type="InterPro" id="IPR008920">
    <property type="entry name" value="TF_FadR/GntR_C"/>
</dbReference>
<evidence type="ECO:0000256" key="1">
    <source>
        <dbReference type="ARBA" id="ARBA00023015"/>
    </source>
</evidence>
<dbReference type="Proteomes" id="UP000481421">
    <property type="component" value="Unassembled WGS sequence"/>
</dbReference>
<dbReference type="EMBL" id="JAAIKE010000001">
    <property type="protein sequence ID" value="NEX45503.1"/>
    <property type="molecule type" value="Genomic_DNA"/>
</dbReference>
<keyword evidence="6" id="KW-1185">Reference proteome</keyword>
<dbReference type="GO" id="GO:0003700">
    <property type="term" value="F:DNA-binding transcription factor activity"/>
    <property type="evidence" value="ECO:0007669"/>
    <property type="project" value="InterPro"/>
</dbReference>
<evidence type="ECO:0000256" key="2">
    <source>
        <dbReference type="ARBA" id="ARBA00023125"/>
    </source>
</evidence>
<keyword evidence="1" id="KW-0805">Transcription regulation</keyword>